<feature type="domain" description="Vint" evidence="2">
    <location>
        <begin position="309"/>
        <end position="375"/>
    </location>
</feature>
<keyword evidence="4" id="KW-1185">Reference proteome</keyword>
<dbReference type="EMBL" id="JBHTIW010000029">
    <property type="protein sequence ID" value="MFD0923153.1"/>
    <property type="molecule type" value="Genomic_DNA"/>
</dbReference>
<proteinExistence type="predicted"/>
<dbReference type="Gene3D" id="2.170.16.10">
    <property type="entry name" value="Hedgehog/Intein (Hint) domain"/>
    <property type="match status" value="1"/>
</dbReference>
<comment type="caution">
    <text evidence="3">The sequence shown here is derived from an EMBL/GenBank/DDBJ whole genome shotgun (WGS) entry which is preliminary data.</text>
</comment>
<evidence type="ECO:0000313" key="4">
    <source>
        <dbReference type="Proteomes" id="UP001597018"/>
    </source>
</evidence>
<reference evidence="4" key="1">
    <citation type="journal article" date="2019" name="Int. J. Syst. Evol. Microbiol.">
        <title>The Global Catalogue of Microorganisms (GCM) 10K type strain sequencing project: providing services to taxonomists for standard genome sequencing and annotation.</title>
        <authorList>
            <consortium name="The Broad Institute Genomics Platform"/>
            <consortium name="The Broad Institute Genome Sequencing Center for Infectious Disease"/>
            <person name="Wu L."/>
            <person name="Ma J."/>
        </authorList>
    </citation>
    <scope>NUCLEOTIDE SEQUENCE [LARGE SCALE GENOMIC DNA]</scope>
    <source>
        <strain evidence="4">CCUG 56401</strain>
    </source>
</reference>
<dbReference type="SUPFAM" id="SSF51294">
    <property type="entry name" value="Hedgehog/intein (Hint) domain"/>
    <property type="match status" value="1"/>
</dbReference>
<evidence type="ECO:0000259" key="2">
    <source>
        <dbReference type="Pfam" id="PF14623"/>
    </source>
</evidence>
<evidence type="ECO:0000256" key="1">
    <source>
        <dbReference type="SAM" id="MobiDB-lite"/>
    </source>
</evidence>
<name>A0ABW3FYW0_9PSEU</name>
<feature type="region of interest" description="Disordered" evidence="1">
    <location>
        <begin position="419"/>
        <end position="440"/>
    </location>
</feature>
<sequence>MTEAITRVDKKDVEDFFAALPGQHTNPIGSESRRLIVNHVKGSTPGNYSQLIGTGPAFRDLFFPGYRHDSRQDRLAKETGLNAQFWSDLAVTALCQQIHEVTSRLRPQIRRGDVDRDLRSANDVLKKSCFTWYAYLATSAASNIATTFAKFSTAEARKEALDLYTRSLTSEAWINGRYLMWCQGNWGNQHWELYHHWIKLYMLGATFNDVDRTIRTCIDKGLPVPGDLGPARSSHSVADLPPWATWSAWWFTRDLGVADFAEADSPIKAGRYSGGFWGSWPVYLPEDNSFEFTANGQPGSRYRSVPSGSCFAPGTQVVLADGTLRNIEDVRAGDEVSTPSGPRRVLLAMRVPREDRTLHRLGDTGFAFSATHPFVLAQRANSEEADYGAADPEALSRNVPTFAQHGVRSLRTDAPPALVRRTSSGTEPYQAPPARPDPDLRPQWLHDLYLEVGEDGLSEYFAGDTTTQVLVSSEAPLFAISPLPAHAILTMLEGSAPLIMKKLADTPDEKFPDAVNELVHATAHSLLGEIGAELTARVDNHTGDLPPLPPLHERVRRFVQSIEDPTGYNVRLGFLVERFVAEFAPLTQTAIPMGWRSFALAPATSGTVLSVTVHGIHVFASPAKQTKLTDARIRVELRHGEVLGSAELPVSVKDSTIAGYYVSNGVAYFSAWRPTVRPADEAPDVAPWELDIGLDKTDGTPLIPFTADVSLPWQISSGYEQFRFPAHDADGDVVGQVLLDVRVLTDEGYVRDNERRNAWETKREPVVAHHLAQLTNEYIAKVLSDEQDSYRKRWTKQPR</sequence>
<dbReference type="Proteomes" id="UP001597018">
    <property type="component" value="Unassembled WGS sequence"/>
</dbReference>
<dbReference type="InterPro" id="IPR039510">
    <property type="entry name" value="Vint_dom"/>
</dbReference>
<accession>A0ABW3FYW0</accession>
<dbReference type="Pfam" id="PF14623">
    <property type="entry name" value="Vint"/>
    <property type="match status" value="1"/>
</dbReference>
<gene>
    <name evidence="3" type="ORF">ACFQ16_25695</name>
</gene>
<dbReference type="RefSeq" id="WP_345601113.1">
    <property type="nucleotide sequence ID" value="NZ_BAABLT010000028.1"/>
</dbReference>
<organism evidence="3 4">
    <name type="scientific">Saccharopolyspora rosea</name>
    <dbReference type="NCBI Taxonomy" id="524884"/>
    <lineage>
        <taxon>Bacteria</taxon>
        <taxon>Bacillati</taxon>
        <taxon>Actinomycetota</taxon>
        <taxon>Actinomycetes</taxon>
        <taxon>Pseudonocardiales</taxon>
        <taxon>Pseudonocardiaceae</taxon>
        <taxon>Saccharopolyspora</taxon>
    </lineage>
</organism>
<protein>
    <recommendedName>
        <fullName evidence="2">Vint domain-containing protein</fullName>
    </recommendedName>
</protein>
<dbReference type="InterPro" id="IPR036844">
    <property type="entry name" value="Hint_dom_sf"/>
</dbReference>
<evidence type="ECO:0000313" key="3">
    <source>
        <dbReference type="EMBL" id="MFD0923153.1"/>
    </source>
</evidence>